<protein>
    <submittedName>
        <fullName evidence="2">Uncharacterized protein</fullName>
    </submittedName>
</protein>
<feature type="transmembrane region" description="Helical" evidence="1">
    <location>
        <begin position="94"/>
        <end position="110"/>
    </location>
</feature>
<evidence type="ECO:0000313" key="3">
    <source>
        <dbReference type="Proteomes" id="UP001336835"/>
    </source>
</evidence>
<keyword evidence="3" id="KW-1185">Reference proteome</keyword>
<keyword evidence="1" id="KW-1133">Transmembrane helix</keyword>
<proteinExistence type="predicted"/>
<dbReference type="RefSeq" id="WP_330106195.1">
    <property type="nucleotide sequence ID" value="NZ_JAZDQT010000001.1"/>
</dbReference>
<keyword evidence="1" id="KW-0812">Transmembrane</keyword>
<accession>A0ABU7I2W0</accession>
<organism evidence="2 3">
    <name type="scientific">Pedobacter albus</name>
    <dbReference type="NCBI Taxonomy" id="3113905"/>
    <lineage>
        <taxon>Bacteria</taxon>
        <taxon>Pseudomonadati</taxon>
        <taxon>Bacteroidota</taxon>
        <taxon>Sphingobacteriia</taxon>
        <taxon>Sphingobacteriales</taxon>
        <taxon>Sphingobacteriaceae</taxon>
        <taxon>Pedobacter</taxon>
    </lineage>
</organism>
<dbReference type="EMBL" id="JAZDQT010000001">
    <property type="protein sequence ID" value="MEE1943795.1"/>
    <property type="molecule type" value="Genomic_DNA"/>
</dbReference>
<keyword evidence="1" id="KW-0472">Membrane</keyword>
<evidence type="ECO:0000313" key="2">
    <source>
        <dbReference type="EMBL" id="MEE1943795.1"/>
    </source>
</evidence>
<gene>
    <name evidence="2" type="ORF">VRU48_01670</name>
</gene>
<comment type="caution">
    <text evidence="2">The sequence shown here is derived from an EMBL/GenBank/DDBJ whole genome shotgun (WGS) entry which is preliminary data.</text>
</comment>
<feature type="transmembrane region" description="Helical" evidence="1">
    <location>
        <begin position="12"/>
        <end position="31"/>
    </location>
</feature>
<sequence>MPNNTLYTSQVDPGLLNVVLALLVGSTPIYYASPNVTLTDPATCYWTAATGTVACKVCPGSYTNVAGLLTGCSVSFVDGLQATYVMDCDIDDHAWAWVLGASALGVYLIRRKGLF</sequence>
<dbReference type="Proteomes" id="UP001336835">
    <property type="component" value="Unassembled WGS sequence"/>
</dbReference>
<name>A0ABU7I2W0_9SPHI</name>
<reference evidence="2 3" key="1">
    <citation type="submission" date="2024-01" db="EMBL/GenBank/DDBJ databases">
        <title>Pedobacter sp. nov., isolated from fresh soil.</title>
        <authorList>
            <person name="Le N.T.T."/>
        </authorList>
    </citation>
    <scope>NUCLEOTIDE SEQUENCE [LARGE SCALE GENOMIC DNA]</scope>
    <source>
        <strain evidence="2 3">KR3-3</strain>
    </source>
</reference>
<evidence type="ECO:0000256" key="1">
    <source>
        <dbReference type="SAM" id="Phobius"/>
    </source>
</evidence>